<dbReference type="RefSeq" id="WP_011711730.1">
    <property type="nucleotide sequence ID" value="NC_008576.1"/>
</dbReference>
<sequence length="463" mass="50122">MTKNPILIIGGGISGLSTAWFLHKKGEKVILLESRDRVGGNIRTSRNPEGYLIEHGPNSTLQKPGDEEDALGRIITDMALESELQEANPLAARRFVMKGGQLHVLPTSPPGFIKTPLFSLSAKLRLCLEPFIGKSEQEESIAQFVIRRLGQEFLDYAIEPFVSGVYAGDPKQLSVRAAVAKIYALEAKYGSLIKGAIALGKIRKAAGMPRGRMISFETGMETLPATIANRLPHQSIHTNAQVTALCQHGAAWQVSWQQGGQHGGEPHSIIASQVVLATPASVSAQLLRPLSPQAADLLESIRYAPVDSVALGYAKQDINHSLDGFGFLIPRKEQVTTLGGLFSTTLFPGRAPQDKALLTCFIGGMTNPSITQWSEEKVVTQVDQDMMAALGIQHGAEYVHLTRYTHAIAQYEQGHLQRVGDIDRALAGYKGLHLRANWRDGVSVSDCVLNGEKSAQKILAGVS</sequence>
<organism evidence="8 9">
    <name type="scientific">Magnetococcus marinus (strain ATCC BAA-1437 / JCM 17883 / MC-1)</name>
    <dbReference type="NCBI Taxonomy" id="156889"/>
    <lineage>
        <taxon>Bacteria</taxon>
        <taxon>Pseudomonadati</taxon>
        <taxon>Pseudomonadota</taxon>
        <taxon>Magnetococcia</taxon>
        <taxon>Magnetococcales</taxon>
        <taxon>Magnetococcaceae</taxon>
        <taxon>Magnetococcus</taxon>
    </lineage>
</organism>
<name>A0L3L3_MAGMM</name>
<dbReference type="InterPro" id="IPR036188">
    <property type="entry name" value="FAD/NAD-bd_sf"/>
</dbReference>
<dbReference type="EC" id="1.3.3.4" evidence="8"/>
<comment type="pathway">
    <text evidence="6">Porphyrin-containing compound metabolism.</text>
</comment>
<dbReference type="PANTHER" id="PTHR42923">
    <property type="entry name" value="PROTOPORPHYRINOGEN OXIDASE"/>
    <property type="match status" value="1"/>
</dbReference>
<keyword evidence="2" id="KW-0285">Flavoprotein</keyword>
<dbReference type="OrthoDB" id="9769600at2"/>
<feature type="domain" description="Amine oxidase" evidence="7">
    <location>
        <begin position="13"/>
        <end position="459"/>
    </location>
</feature>
<dbReference type="EMBL" id="CP000471">
    <property type="protein sequence ID" value="ABK42556.1"/>
    <property type="molecule type" value="Genomic_DNA"/>
</dbReference>
<evidence type="ECO:0000256" key="4">
    <source>
        <dbReference type="ARBA" id="ARBA00023002"/>
    </source>
</evidence>
<dbReference type="GO" id="GO:0006783">
    <property type="term" value="P:heme biosynthetic process"/>
    <property type="evidence" value="ECO:0007669"/>
    <property type="project" value="UniProtKB-KW"/>
</dbReference>
<dbReference type="SUPFAM" id="SSF54373">
    <property type="entry name" value="FAD-linked reductases, C-terminal domain"/>
    <property type="match status" value="1"/>
</dbReference>
<dbReference type="HOGENOM" id="CLU_009629_3_0_5"/>
<dbReference type="AlphaFoldDB" id="A0L3L3"/>
<dbReference type="Proteomes" id="UP000002586">
    <property type="component" value="Chromosome"/>
</dbReference>
<keyword evidence="4 8" id="KW-0560">Oxidoreductase</keyword>
<evidence type="ECO:0000256" key="3">
    <source>
        <dbReference type="ARBA" id="ARBA00022827"/>
    </source>
</evidence>
<reference evidence="8 9" key="2">
    <citation type="journal article" date="2012" name="Int. J. Syst. Evol. Microbiol.">
        <title>Magnetococcus marinus gen. nov., sp. nov., a marine, magnetotactic bacterium that represents a novel lineage (Magnetococcaceae fam. nov.; Magnetococcales ord. nov.) at the base of the Alphaproteobacteria.</title>
        <authorList>
            <person name="Bazylinski D.A."/>
            <person name="Williams T.J."/>
            <person name="Lefevre C.T."/>
            <person name="Berg R.J."/>
            <person name="Zhang C.L."/>
            <person name="Bowser S.S."/>
            <person name="Dean A.J."/>
            <person name="Beveridge T.J."/>
        </authorList>
    </citation>
    <scope>NUCLEOTIDE SEQUENCE [LARGE SCALE GENOMIC DNA]</scope>
    <source>
        <strain evidence="9">ATCC BAA-1437 / JCM 17883 / MC-1</strain>
    </source>
</reference>
<accession>A0L3L3</accession>
<dbReference type="eggNOG" id="COG1232">
    <property type="taxonomic scope" value="Bacteria"/>
</dbReference>
<dbReference type="Gene3D" id="3.50.50.60">
    <property type="entry name" value="FAD/NAD(P)-binding domain"/>
    <property type="match status" value="1"/>
</dbReference>
<evidence type="ECO:0000256" key="5">
    <source>
        <dbReference type="ARBA" id="ARBA00023133"/>
    </source>
</evidence>
<keyword evidence="9" id="KW-1185">Reference proteome</keyword>
<dbReference type="InterPro" id="IPR050464">
    <property type="entry name" value="Zeta_carotene_desat/Oxidored"/>
</dbReference>
<dbReference type="STRING" id="156889.Mmc1_0027"/>
<protein>
    <submittedName>
        <fullName evidence="8">Protoporphyrinogen oxidase</fullName>
        <ecNumber evidence="8">1.3.3.4</ecNumber>
    </submittedName>
</protein>
<dbReference type="GO" id="GO:0004729">
    <property type="term" value="F:oxygen-dependent protoporphyrinogen oxidase activity"/>
    <property type="evidence" value="ECO:0007669"/>
    <property type="project" value="UniProtKB-EC"/>
</dbReference>
<dbReference type="NCBIfam" id="TIGR00562">
    <property type="entry name" value="proto_IX_ox"/>
    <property type="match status" value="1"/>
</dbReference>
<evidence type="ECO:0000313" key="9">
    <source>
        <dbReference type="Proteomes" id="UP000002586"/>
    </source>
</evidence>
<dbReference type="SUPFAM" id="SSF51905">
    <property type="entry name" value="FAD/NAD(P)-binding domain"/>
    <property type="match status" value="1"/>
</dbReference>
<dbReference type="Gene3D" id="3.90.660.20">
    <property type="entry name" value="Protoporphyrinogen oxidase, mitochondrial, domain 2"/>
    <property type="match status" value="1"/>
</dbReference>
<dbReference type="KEGG" id="mgm:Mmc1_0027"/>
<dbReference type="Pfam" id="PF01593">
    <property type="entry name" value="Amino_oxidase"/>
    <property type="match status" value="1"/>
</dbReference>
<keyword evidence="3" id="KW-0274">FAD</keyword>
<dbReference type="PANTHER" id="PTHR42923:SF3">
    <property type="entry name" value="PROTOPORPHYRINOGEN OXIDASE"/>
    <property type="match status" value="1"/>
</dbReference>
<dbReference type="InterPro" id="IPR004572">
    <property type="entry name" value="Protoporphyrinogen_oxidase"/>
</dbReference>
<comment type="cofactor">
    <cofactor evidence="1">
        <name>FAD</name>
        <dbReference type="ChEBI" id="CHEBI:57692"/>
    </cofactor>
</comment>
<evidence type="ECO:0000256" key="2">
    <source>
        <dbReference type="ARBA" id="ARBA00022630"/>
    </source>
</evidence>
<evidence type="ECO:0000256" key="6">
    <source>
        <dbReference type="ARBA" id="ARBA00023444"/>
    </source>
</evidence>
<evidence type="ECO:0000313" key="8">
    <source>
        <dbReference type="EMBL" id="ABK42556.1"/>
    </source>
</evidence>
<reference evidence="9" key="1">
    <citation type="journal article" date="2009" name="Appl. Environ. Microbiol.">
        <title>Complete genome sequence of the chemolithoautotrophic marine magnetotactic coccus strain MC-1.</title>
        <authorList>
            <person name="Schubbe S."/>
            <person name="Williams T.J."/>
            <person name="Xie G."/>
            <person name="Kiss H.E."/>
            <person name="Brettin T.S."/>
            <person name="Martinez D."/>
            <person name="Ross C.A."/>
            <person name="Schuler D."/>
            <person name="Cox B.L."/>
            <person name="Nealson K.H."/>
            <person name="Bazylinski D.A."/>
        </authorList>
    </citation>
    <scope>NUCLEOTIDE SEQUENCE [LARGE SCALE GENOMIC DNA]</scope>
    <source>
        <strain evidence="9">ATCC BAA-1437 / JCM 17883 / MC-1</strain>
    </source>
</reference>
<evidence type="ECO:0000256" key="1">
    <source>
        <dbReference type="ARBA" id="ARBA00001974"/>
    </source>
</evidence>
<gene>
    <name evidence="8" type="ordered locus">Mmc1_0027</name>
</gene>
<evidence type="ECO:0000259" key="7">
    <source>
        <dbReference type="Pfam" id="PF01593"/>
    </source>
</evidence>
<dbReference type="InterPro" id="IPR002937">
    <property type="entry name" value="Amino_oxidase"/>
</dbReference>
<keyword evidence="5" id="KW-0350">Heme biosynthesis</keyword>
<dbReference type="Gene3D" id="1.10.3110.10">
    <property type="entry name" value="protoporphyrinogen ix oxidase, domain 3"/>
    <property type="match status" value="1"/>
</dbReference>
<proteinExistence type="predicted"/>